<accession>A0A099I9T0</accession>
<proteinExistence type="predicted"/>
<evidence type="ECO:0000259" key="1">
    <source>
        <dbReference type="Pfam" id="PF01208"/>
    </source>
</evidence>
<dbReference type="PANTHER" id="PTHR47099:SF1">
    <property type="entry name" value="METHYLCOBAMIDE:COM METHYLTRANSFERASE MTBA"/>
    <property type="match status" value="1"/>
</dbReference>
<dbReference type="GO" id="GO:0004853">
    <property type="term" value="F:uroporphyrinogen decarboxylase activity"/>
    <property type="evidence" value="ECO:0007669"/>
    <property type="project" value="InterPro"/>
</dbReference>
<evidence type="ECO:0000313" key="2">
    <source>
        <dbReference type="EMBL" id="KGJ54405.1"/>
    </source>
</evidence>
<evidence type="ECO:0000313" key="3">
    <source>
        <dbReference type="Proteomes" id="UP000030008"/>
    </source>
</evidence>
<feature type="domain" description="Uroporphyrinogen decarboxylase (URO-D)" evidence="1">
    <location>
        <begin position="121"/>
        <end position="351"/>
    </location>
</feature>
<comment type="caution">
    <text evidence="2">The sequence shown here is derived from an EMBL/GenBank/DDBJ whole genome shotgun (WGS) entry which is preliminary data.</text>
</comment>
<dbReference type="InterPro" id="IPR052024">
    <property type="entry name" value="Methanogen_methyltrans"/>
</dbReference>
<dbReference type="EMBL" id="JQIF01000016">
    <property type="protein sequence ID" value="KGJ54405.1"/>
    <property type="molecule type" value="Genomic_DNA"/>
</dbReference>
<dbReference type="GO" id="GO:0006779">
    <property type="term" value="P:porphyrin-containing compound biosynthetic process"/>
    <property type="evidence" value="ECO:0007669"/>
    <property type="project" value="InterPro"/>
</dbReference>
<dbReference type="AlphaFoldDB" id="A0A099I9T0"/>
<name>A0A099I9T0_CLOIN</name>
<gene>
    <name evidence="2" type="ORF">CIAN88_03455</name>
</gene>
<dbReference type="RefSeq" id="WP_044904071.1">
    <property type="nucleotide sequence ID" value="NZ_JQIF01000016.1"/>
</dbReference>
<dbReference type="SUPFAM" id="SSF51726">
    <property type="entry name" value="UROD/MetE-like"/>
    <property type="match status" value="1"/>
</dbReference>
<protein>
    <recommendedName>
        <fullName evidence="1">Uroporphyrinogen decarboxylase (URO-D) domain-containing protein</fullName>
    </recommendedName>
</protein>
<reference evidence="2 3" key="1">
    <citation type="submission" date="2014-08" db="EMBL/GenBank/DDBJ databases">
        <title>Clostridium innocuum, an unnegligible vancomycin-resistant pathogen causing extra-intestinal infections.</title>
        <authorList>
            <person name="Feng Y."/>
            <person name="Chiu C.-H."/>
        </authorList>
    </citation>
    <scope>NUCLEOTIDE SEQUENCE [LARGE SCALE GENOMIC DNA]</scope>
    <source>
        <strain evidence="2 3">AN88</strain>
    </source>
</reference>
<dbReference type="Pfam" id="PF01208">
    <property type="entry name" value="URO-D"/>
    <property type="match status" value="1"/>
</dbReference>
<dbReference type="InterPro" id="IPR000257">
    <property type="entry name" value="Uroporphyrinogen_deCOase"/>
</dbReference>
<dbReference type="PANTHER" id="PTHR47099">
    <property type="entry name" value="METHYLCOBAMIDE:COM METHYLTRANSFERASE MTBA"/>
    <property type="match status" value="1"/>
</dbReference>
<sequence>MVCDRRKFPKAEMLPLTREEMISLLKGNGTPRVGVACGNWLHIDELALQDQKPVEDLLERFPEDMQVFYLKKPKLFAEDGDRYTWCDVAGADPSIGRKEIVGVDEEHALDWEVIRRISEHLPDAEEATMYCNAPVEDGRYRLAWFSDGPWTRLWDYRGMTNSLIDLYTNPEDVHHVCRRVVDFFKRAAKRGVEEAHIDGIAFGDDLGMQKGPFMSPEMFREFYYPYYVELCEYAHSLGLHVWLHSCGDVRKLLPDIIKSGIDVLHPIQKYAMEEQEIADTFGNQISFWAGIDLQRVLPFGSVEEVREETRHFIDVFHQRGKGRMVFTLNNRMQDNVPIENFIAFIEEAHRYGAAIEGVKENE</sequence>
<organism evidence="2 3">
    <name type="scientific">Clostridium innocuum</name>
    <dbReference type="NCBI Taxonomy" id="1522"/>
    <lineage>
        <taxon>Bacteria</taxon>
        <taxon>Bacillati</taxon>
        <taxon>Bacillota</taxon>
        <taxon>Clostridia</taxon>
        <taxon>Eubacteriales</taxon>
        <taxon>Clostridiaceae</taxon>
        <taxon>Clostridium</taxon>
    </lineage>
</organism>
<dbReference type="InterPro" id="IPR038071">
    <property type="entry name" value="UROD/MetE-like_sf"/>
</dbReference>
<dbReference type="Proteomes" id="UP000030008">
    <property type="component" value="Unassembled WGS sequence"/>
</dbReference>
<dbReference type="Gene3D" id="3.20.20.210">
    <property type="match status" value="1"/>
</dbReference>